<dbReference type="GO" id="GO:0071897">
    <property type="term" value="P:DNA biosynthetic process"/>
    <property type="evidence" value="ECO:0007669"/>
    <property type="project" value="UniProtKB-ARBA"/>
</dbReference>
<dbReference type="PROSITE" id="PS50878">
    <property type="entry name" value="RT_POL"/>
    <property type="match status" value="1"/>
</dbReference>
<organism evidence="2 3">
    <name type="scientific">Meganyctiphanes norvegica</name>
    <name type="common">Northern krill</name>
    <name type="synonym">Thysanopoda norvegica</name>
    <dbReference type="NCBI Taxonomy" id="48144"/>
    <lineage>
        <taxon>Eukaryota</taxon>
        <taxon>Metazoa</taxon>
        <taxon>Ecdysozoa</taxon>
        <taxon>Arthropoda</taxon>
        <taxon>Crustacea</taxon>
        <taxon>Multicrustacea</taxon>
        <taxon>Malacostraca</taxon>
        <taxon>Eumalacostraca</taxon>
        <taxon>Eucarida</taxon>
        <taxon>Euphausiacea</taxon>
        <taxon>Euphausiidae</taxon>
        <taxon>Meganyctiphanes</taxon>
    </lineage>
</organism>
<feature type="domain" description="Reverse transcriptase" evidence="1">
    <location>
        <begin position="1"/>
        <end position="149"/>
    </location>
</feature>
<dbReference type="PANTHER" id="PTHR47027">
    <property type="entry name" value="REVERSE TRANSCRIPTASE DOMAIN-CONTAINING PROTEIN"/>
    <property type="match status" value="1"/>
</dbReference>
<protein>
    <recommendedName>
        <fullName evidence="1">Reverse transcriptase domain-containing protein</fullName>
    </recommendedName>
</protein>
<gene>
    <name evidence="2" type="ORF">MNOR_LOCUS29901</name>
</gene>
<dbReference type="InterPro" id="IPR043502">
    <property type="entry name" value="DNA/RNA_pol_sf"/>
</dbReference>
<evidence type="ECO:0000313" key="2">
    <source>
        <dbReference type="EMBL" id="CAL4146663.1"/>
    </source>
</evidence>
<evidence type="ECO:0000259" key="1">
    <source>
        <dbReference type="PROSITE" id="PS50878"/>
    </source>
</evidence>
<dbReference type="Gene3D" id="3.30.70.270">
    <property type="match status" value="1"/>
</dbReference>
<dbReference type="PANTHER" id="PTHR47027:SF20">
    <property type="entry name" value="REVERSE TRANSCRIPTASE-LIKE PROTEIN WITH RNA-DIRECTED DNA POLYMERASE DOMAIN"/>
    <property type="match status" value="1"/>
</dbReference>
<dbReference type="InterPro" id="IPR000477">
    <property type="entry name" value="RT_dom"/>
</dbReference>
<sequence>MYENAKSQVSFKNTLSNHFPCEVGVRQGENLSPLLFAIYLNDFNTFLSERYNGLSNTTESISNELHIYLQIFCLLYADDTLILAESAIELQNALDSLYTYCNKWALNINVDKTKVIIFSKGRIKRFKSFKLGNNSIDVVDDYVYLGTTFNYNGTFNKAKAKQALQARKASYSLITRIKQLNLTLEVSIELFERLIIPILLYGSEIWGFECPKQLQAMFNKTMRKFLKLHKFTPMCMINGELGLKDISEYIENRMMNFWYNIATGVENKVSTILYKWTKVLYDQNKYKSAWIEKVKTTLDITEMPNLFNDTTSVNKSCFKNNIKVRLEDVYAKRWSDSVFNNGA</sequence>
<dbReference type="Pfam" id="PF00078">
    <property type="entry name" value="RVT_1"/>
    <property type="match status" value="1"/>
</dbReference>
<dbReference type="EMBL" id="CAXKWB010035534">
    <property type="protein sequence ID" value="CAL4146663.1"/>
    <property type="molecule type" value="Genomic_DNA"/>
</dbReference>
<feature type="non-terminal residue" evidence="2">
    <location>
        <position position="343"/>
    </location>
</feature>
<proteinExistence type="predicted"/>
<keyword evidence="3" id="KW-1185">Reference proteome</keyword>
<dbReference type="SUPFAM" id="SSF56672">
    <property type="entry name" value="DNA/RNA polymerases"/>
    <property type="match status" value="1"/>
</dbReference>
<comment type="caution">
    <text evidence="2">The sequence shown here is derived from an EMBL/GenBank/DDBJ whole genome shotgun (WGS) entry which is preliminary data.</text>
</comment>
<dbReference type="Proteomes" id="UP001497623">
    <property type="component" value="Unassembled WGS sequence"/>
</dbReference>
<evidence type="ECO:0000313" key="3">
    <source>
        <dbReference type="Proteomes" id="UP001497623"/>
    </source>
</evidence>
<accession>A0AAV2RVF9</accession>
<name>A0AAV2RVF9_MEGNR</name>
<dbReference type="InterPro" id="IPR043128">
    <property type="entry name" value="Rev_trsase/Diguanyl_cyclase"/>
</dbReference>
<reference evidence="2 3" key="1">
    <citation type="submission" date="2024-05" db="EMBL/GenBank/DDBJ databases">
        <authorList>
            <person name="Wallberg A."/>
        </authorList>
    </citation>
    <scope>NUCLEOTIDE SEQUENCE [LARGE SCALE GENOMIC DNA]</scope>
</reference>
<dbReference type="AlphaFoldDB" id="A0AAV2RVF9"/>